<proteinExistence type="predicted"/>
<evidence type="ECO:0000313" key="1">
    <source>
        <dbReference type="EMBL" id="KTB38276.1"/>
    </source>
</evidence>
<organism evidence="1 2">
    <name type="scientific">Moniliophthora roreri</name>
    <name type="common">Frosty pod rot fungus</name>
    <name type="synonym">Monilia roreri</name>
    <dbReference type="NCBI Taxonomy" id="221103"/>
    <lineage>
        <taxon>Eukaryota</taxon>
        <taxon>Fungi</taxon>
        <taxon>Dikarya</taxon>
        <taxon>Basidiomycota</taxon>
        <taxon>Agaricomycotina</taxon>
        <taxon>Agaricomycetes</taxon>
        <taxon>Agaricomycetidae</taxon>
        <taxon>Agaricales</taxon>
        <taxon>Marasmiineae</taxon>
        <taxon>Marasmiaceae</taxon>
        <taxon>Moniliophthora</taxon>
    </lineage>
</organism>
<dbReference type="AlphaFoldDB" id="A0A0W0FQ05"/>
<dbReference type="EMBL" id="LATX01001772">
    <property type="protein sequence ID" value="KTB38276.1"/>
    <property type="molecule type" value="Genomic_DNA"/>
</dbReference>
<accession>A0A0W0FQ05</accession>
<reference evidence="1 2" key="1">
    <citation type="submission" date="2015-12" db="EMBL/GenBank/DDBJ databases">
        <title>Draft genome sequence of Moniliophthora roreri, the causal agent of frosty pod rot of cacao.</title>
        <authorList>
            <person name="Aime M.C."/>
            <person name="Diaz-Valderrama J.R."/>
            <person name="Kijpornyongpan T."/>
            <person name="Phillips-Mora W."/>
        </authorList>
    </citation>
    <scope>NUCLEOTIDE SEQUENCE [LARGE SCALE GENOMIC DNA]</scope>
    <source>
        <strain evidence="1 2">MCA 2952</strain>
    </source>
</reference>
<gene>
    <name evidence="1" type="ORF">WG66_9146</name>
</gene>
<sequence length="89" mass="10296">VYFKVKRLLTPEKKVELQESPKRYSSLDFIKEVFKEGFFDGSQEREKAFALLENKPIFEAAIKASPAPRELKLESARPDLNKRPTKLPS</sequence>
<protein>
    <submittedName>
        <fullName evidence="1">Uncharacterized protein</fullName>
    </submittedName>
</protein>
<feature type="non-terminal residue" evidence="1">
    <location>
        <position position="1"/>
    </location>
</feature>
<name>A0A0W0FQ05_MONRR</name>
<comment type="caution">
    <text evidence="1">The sequence shown here is derived from an EMBL/GenBank/DDBJ whole genome shotgun (WGS) entry which is preliminary data.</text>
</comment>
<evidence type="ECO:0000313" key="2">
    <source>
        <dbReference type="Proteomes" id="UP000054988"/>
    </source>
</evidence>
<dbReference type="Proteomes" id="UP000054988">
    <property type="component" value="Unassembled WGS sequence"/>
</dbReference>